<dbReference type="PATRIC" id="fig|1131731.3.peg.1285"/>
<evidence type="ECO:0000313" key="3">
    <source>
        <dbReference type="Proteomes" id="UP000006315"/>
    </source>
</evidence>
<comment type="caution">
    <text evidence="2">The sequence shown here is derived from an EMBL/GenBank/DDBJ whole genome shotgun (WGS) entry which is preliminary data.</text>
</comment>
<name>K6D6F2_SCHAZ</name>
<dbReference type="Proteomes" id="UP000006315">
    <property type="component" value="Unassembled WGS sequence"/>
</dbReference>
<dbReference type="AlphaFoldDB" id="K6D6F2"/>
<proteinExistence type="predicted"/>
<sequence>MITLKLKDLENSIKENNSKREHIIKKFEEKTKQSSTVKGRVRPKHPTESKILSMFSKKEDDSNVD</sequence>
<gene>
    <name evidence="2" type="ORF">BAZO_06179</name>
</gene>
<feature type="compositionally biased region" description="Basic and acidic residues" evidence="1">
    <location>
        <begin position="56"/>
        <end position="65"/>
    </location>
</feature>
<reference evidence="2 3" key="1">
    <citation type="journal article" date="2012" name="Front. Microbiol.">
        <title>Redundancy and modularity in membrane-associated dissimilatory nitrate reduction in Bacillus.</title>
        <authorList>
            <person name="Heylen K."/>
            <person name="Keltjens J."/>
        </authorList>
    </citation>
    <scope>NUCLEOTIDE SEQUENCE [LARGE SCALE GENOMIC DNA]</scope>
    <source>
        <strain evidence="2 3">LMG 9581</strain>
    </source>
</reference>
<keyword evidence="3" id="KW-1185">Reference proteome</keyword>
<feature type="region of interest" description="Disordered" evidence="1">
    <location>
        <begin position="28"/>
        <end position="65"/>
    </location>
</feature>
<evidence type="ECO:0000256" key="1">
    <source>
        <dbReference type="SAM" id="MobiDB-lite"/>
    </source>
</evidence>
<dbReference type="EMBL" id="AJLR01000042">
    <property type="protein sequence ID" value="EKN68082.1"/>
    <property type="molecule type" value="Genomic_DNA"/>
</dbReference>
<accession>K6D6F2</accession>
<protein>
    <submittedName>
        <fullName evidence="2">Uncharacterized protein</fullName>
    </submittedName>
</protein>
<dbReference type="STRING" id="1131731.BAZO_06179"/>
<dbReference type="RefSeq" id="WP_003330456.1">
    <property type="nucleotide sequence ID" value="NZ_AJLR01000042.1"/>
</dbReference>
<organism evidence="2 3">
    <name type="scientific">Schinkia azotoformans LMG 9581</name>
    <dbReference type="NCBI Taxonomy" id="1131731"/>
    <lineage>
        <taxon>Bacteria</taxon>
        <taxon>Bacillati</taxon>
        <taxon>Bacillota</taxon>
        <taxon>Bacilli</taxon>
        <taxon>Bacillales</taxon>
        <taxon>Bacillaceae</taxon>
        <taxon>Calidifontibacillus/Schinkia group</taxon>
        <taxon>Schinkia</taxon>
    </lineage>
</organism>
<evidence type="ECO:0000313" key="2">
    <source>
        <dbReference type="EMBL" id="EKN68082.1"/>
    </source>
</evidence>